<feature type="domain" description="HAMP" evidence="7">
    <location>
        <begin position="340"/>
        <end position="392"/>
    </location>
</feature>
<keyword evidence="5" id="KW-0812">Transmembrane</keyword>
<evidence type="ECO:0000313" key="9">
    <source>
        <dbReference type="Proteomes" id="UP000484255"/>
    </source>
</evidence>
<dbReference type="PROSITE" id="PS50111">
    <property type="entry name" value="CHEMOTAXIS_TRANSDUC_2"/>
    <property type="match status" value="1"/>
</dbReference>
<reference evidence="8 9" key="1">
    <citation type="submission" date="2020-02" db="EMBL/GenBank/DDBJ databases">
        <title>Ideonella bacterium strain TBM-1.</title>
        <authorList>
            <person name="Chen W.-M."/>
        </authorList>
    </citation>
    <scope>NUCLEOTIDE SEQUENCE [LARGE SCALE GENOMIC DNA]</scope>
    <source>
        <strain evidence="8 9">TBM-1</strain>
    </source>
</reference>
<evidence type="ECO:0000259" key="6">
    <source>
        <dbReference type="PROSITE" id="PS50111"/>
    </source>
</evidence>
<keyword evidence="5" id="KW-0472">Membrane</keyword>
<dbReference type="Proteomes" id="UP000484255">
    <property type="component" value="Unassembled WGS sequence"/>
</dbReference>
<keyword evidence="9" id="KW-1185">Reference proteome</keyword>
<keyword evidence="5" id="KW-1133">Transmembrane helix</keyword>
<dbReference type="PANTHER" id="PTHR43531:SF11">
    <property type="entry name" value="METHYL-ACCEPTING CHEMOTAXIS PROTEIN 3"/>
    <property type="match status" value="1"/>
</dbReference>
<gene>
    <name evidence="8" type="ORF">G3A44_00315</name>
</gene>
<name>A0A7C9PEL3_9BURK</name>
<dbReference type="PRINTS" id="PR00260">
    <property type="entry name" value="CHEMTRNSDUCR"/>
</dbReference>
<dbReference type="InterPro" id="IPR051310">
    <property type="entry name" value="MCP_chemotaxis"/>
</dbReference>
<comment type="caution">
    <text evidence="8">The sequence shown here is derived from an EMBL/GenBank/DDBJ whole genome shotgun (WGS) entry which is preliminary data.</text>
</comment>
<dbReference type="CDD" id="cd11386">
    <property type="entry name" value="MCP_signal"/>
    <property type="match status" value="1"/>
</dbReference>
<evidence type="ECO:0000256" key="3">
    <source>
        <dbReference type="ARBA" id="ARBA00029447"/>
    </source>
</evidence>
<evidence type="ECO:0000313" key="8">
    <source>
        <dbReference type="EMBL" id="NDY89631.1"/>
    </source>
</evidence>
<accession>A0A7C9PEL3</accession>
<evidence type="ECO:0000259" key="7">
    <source>
        <dbReference type="PROSITE" id="PS50885"/>
    </source>
</evidence>
<dbReference type="InterPro" id="IPR004089">
    <property type="entry name" value="MCPsignal_dom"/>
</dbReference>
<evidence type="ECO:0000256" key="5">
    <source>
        <dbReference type="SAM" id="Phobius"/>
    </source>
</evidence>
<comment type="similarity">
    <text evidence="3">Belongs to the methyl-accepting chemotaxis (MCP) protein family.</text>
</comment>
<dbReference type="SUPFAM" id="SSF58104">
    <property type="entry name" value="Methyl-accepting chemotaxis protein (MCP) signaling domain"/>
    <property type="match status" value="1"/>
</dbReference>
<dbReference type="SMART" id="SM00283">
    <property type="entry name" value="MA"/>
    <property type="match status" value="1"/>
</dbReference>
<proteinExistence type="inferred from homology"/>
<evidence type="ECO:0000256" key="2">
    <source>
        <dbReference type="ARBA" id="ARBA00022500"/>
    </source>
</evidence>
<feature type="domain" description="Methyl-accepting transducer" evidence="6">
    <location>
        <begin position="397"/>
        <end position="626"/>
    </location>
</feature>
<keyword evidence="2" id="KW-0145">Chemotaxis</keyword>
<sequence>MLRAFLAPALGLLQSWRLRTKLSLMGGLVCVPLVWLAQLAILELREQRQVTAQEAEGAQVVNALIDVAVQLQTRRGQANMLLSGKADVAGPLQATQARLAETVRQADALLGRHPEWGAQAQWAPIRQQLEAWTQGLPQGDQAQLFRQHTAQVAALRGLVRRVGEDSKLLFDPEAATFFLMDLMVEHALDWTEQIGLLRGQGAGLLTKGQAEPQELAALMGRLGALEQRSADVLARLESLERFGEPRPEGAAGALAGSQRFAALVRESFPQGQAQGDAAAYFKAGTDAIAGVVAFNQQTGQRLNTLLQARLDHLNRATWGATALSLAAIGLIAYLGAALYLGLTAGFARLEASSRAGAEGDLTVRAHLPGQDDLAQVGQALDHMAERLTALVRRIRDHAQDVTQTGDTMAQQSLDLSDRASQQAASVEECAASLEEVSQTVRSTADNVQRVHQTFSATRRDGDESHQRMLAAVQTVEGMAQTSRQVADIVGVIDGIAFQTNILALNAAVEAARAGESGRGFAVVAGEVRTLAQRSAQAAGEIRSLIQASVEQVERGVAAIHSARDSVSHMIENIDGVSATVAEVADATRQQTDALSQVAEAIRLIDQATQANAASAEQASSAAGSLRQQAQGLSGLVAQLRVEA</sequence>
<dbReference type="AlphaFoldDB" id="A0A7C9PEL3"/>
<dbReference type="SMART" id="SM00304">
    <property type="entry name" value="HAMP"/>
    <property type="match status" value="1"/>
</dbReference>
<feature type="transmembrane region" description="Helical" evidence="5">
    <location>
        <begin position="318"/>
        <end position="342"/>
    </location>
</feature>
<evidence type="ECO:0000256" key="1">
    <source>
        <dbReference type="ARBA" id="ARBA00004370"/>
    </source>
</evidence>
<dbReference type="Gene3D" id="1.10.287.950">
    <property type="entry name" value="Methyl-accepting chemotaxis protein"/>
    <property type="match status" value="1"/>
</dbReference>
<dbReference type="EMBL" id="JAAGOH010000001">
    <property type="protein sequence ID" value="NDY89631.1"/>
    <property type="molecule type" value="Genomic_DNA"/>
</dbReference>
<feature type="transmembrane region" description="Helical" evidence="5">
    <location>
        <begin position="22"/>
        <end position="42"/>
    </location>
</feature>
<dbReference type="CDD" id="cd06225">
    <property type="entry name" value="HAMP"/>
    <property type="match status" value="1"/>
</dbReference>
<keyword evidence="4" id="KW-0807">Transducer</keyword>
<dbReference type="InterPro" id="IPR004090">
    <property type="entry name" value="Chemotax_Me-accpt_rcpt"/>
</dbReference>
<dbReference type="RefSeq" id="WP_163455494.1">
    <property type="nucleotide sequence ID" value="NZ_JAAGOH010000001.1"/>
</dbReference>
<dbReference type="PANTHER" id="PTHR43531">
    <property type="entry name" value="PROTEIN ICFG"/>
    <property type="match status" value="1"/>
</dbReference>
<dbReference type="GO" id="GO:0016020">
    <property type="term" value="C:membrane"/>
    <property type="evidence" value="ECO:0007669"/>
    <property type="project" value="UniProtKB-SubCell"/>
</dbReference>
<dbReference type="GO" id="GO:0004888">
    <property type="term" value="F:transmembrane signaling receptor activity"/>
    <property type="evidence" value="ECO:0007669"/>
    <property type="project" value="InterPro"/>
</dbReference>
<dbReference type="PROSITE" id="PS50885">
    <property type="entry name" value="HAMP"/>
    <property type="match status" value="1"/>
</dbReference>
<dbReference type="InterPro" id="IPR003660">
    <property type="entry name" value="HAMP_dom"/>
</dbReference>
<protein>
    <submittedName>
        <fullName evidence="8">HAMP domain-containing protein</fullName>
    </submittedName>
</protein>
<dbReference type="GO" id="GO:0007165">
    <property type="term" value="P:signal transduction"/>
    <property type="evidence" value="ECO:0007669"/>
    <property type="project" value="UniProtKB-KW"/>
</dbReference>
<dbReference type="GO" id="GO:0006935">
    <property type="term" value="P:chemotaxis"/>
    <property type="evidence" value="ECO:0007669"/>
    <property type="project" value="UniProtKB-KW"/>
</dbReference>
<dbReference type="Pfam" id="PF00672">
    <property type="entry name" value="HAMP"/>
    <property type="match status" value="1"/>
</dbReference>
<comment type="subcellular location">
    <subcellularLocation>
        <location evidence="1">Membrane</location>
    </subcellularLocation>
</comment>
<evidence type="ECO:0000256" key="4">
    <source>
        <dbReference type="PROSITE-ProRule" id="PRU00284"/>
    </source>
</evidence>
<organism evidence="8 9">
    <name type="scientific">Ideonella livida</name>
    <dbReference type="NCBI Taxonomy" id="2707176"/>
    <lineage>
        <taxon>Bacteria</taxon>
        <taxon>Pseudomonadati</taxon>
        <taxon>Pseudomonadota</taxon>
        <taxon>Betaproteobacteria</taxon>
        <taxon>Burkholderiales</taxon>
        <taxon>Sphaerotilaceae</taxon>
        <taxon>Ideonella</taxon>
    </lineage>
</organism>
<dbReference type="Pfam" id="PF00015">
    <property type="entry name" value="MCPsignal"/>
    <property type="match status" value="1"/>
</dbReference>
<dbReference type="FunFam" id="1.10.287.950:FF:000001">
    <property type="entry name" value="Methyl-accepting chemotaxis sensory transducer"/>
    <property type="match status" value="1"/>
</dbReference>